<evidence type="ECO:0000259" key="3">
    <source>
        <dbReference type="Pfam" id="PF07879"/>
    </source>
</evidence>
<evidence type="ECO:0000256" key="1">
    <source>
        <dbReference type="SAM" id="MobiDB-lite"/>
    </source>
</evidence>
<reference evidence="4" key="2">
    <citation type="submission" date="2020-09" db="EMBL/GenBank/DDBJ databases">
        <authorList>
            <person name="Sun Q."/>
            <person name="Kim S."/>
        </authorList>
    </citation>
    <scope>NUCLEOTIDE SEQUENCE</scope>
    <source>
        <strain evidence="4">KCTC 42097</strain>
    </source>
</reference>
<comment type="caution">
    <text evidence="4">The sequence shown here is derived from an EMBL/GenBank/DDBJ whole genome shotgun (WGS) entry which is preliminary data.</text>
</comment>
<dbReference type="Proteomes" id="UP000641137">
    <property type="component" value="Unassembled WGS sequence"/>
</dbReference>
<dbReference type="Pfam" id="PF07879">
    <property type="entry name" value="PHB_acc_N"/>
    <property type="match status" value="1"/>
</dbReference>
<sequence length="209" mass="23417">MSVKTGPVVIKKYANRRLYNTGTSTYITLDDLAVMIRRGEEFSVQDAKTGDDLTHSVLTQIIFELENKQGENLLPNQFLRQLIAFYGDQMQTIVPDFLERSMSAFAQERDRIRKEAGSEKKASYSANEFAASMKMFEEQALRSLELWQQTWSAFSNVGARANSDVPCDDAPANGNDAEATSSSSGKKEELELLREQLAAMQKRLDALDG</sequence>
<name>A0A8J3GIB2_9HYPH</name>
<dbReference type="InterPro" id="IPR012909">
    <property type="entry name" value="PHA_DNA-bd_N"/>
</dbReference>
<dbReference type="GO" id="GO:0006355">
    <property type="term" value="P:regulation of DNA-templated transcription"/>
    <property type="evidence" value="ECO:0007669"/>
    <property type="project" value="InterPro"/>
</dbReference>
<gene>
    <name evidence="4" type="ORF">GCM10010136_28520</name>
</gene>
<feature type="domain" description="PHB accumulation regulatory" evidence="2">
    <location>
        <begin position="74"/>
        <end position="112"/>
    </location>
</feature>
<evidence type="ECO:0000313" key="4">
    <source>
        <dbReference type="EMBL" id="GHC77181.1"/>
    </source>
</evidence>
<proteinExistence type="predicted"/>
<dbReference type="AlphaFoldDB" id="A0A8J3GIB2"/>
<dbReference type="NCBIfam" id="TIGR01848">
    <property type="entry name" value="PHA_reg_PhaR"/>
    <property type="match status" value="1"/>
</dbReference>
<evidence type="ECO:0000259" key="2">
    <source>
        <dbReference type="Pfam" id="PF05233"/>
    </source>
</evidence>
<protein>
    <submittedName>
        <fullName evidence="4">Polyhydroxyalkanoate synthesis repressor PhaR</fullName>
    </submittedName>
</protein>
<feature type="region of interest" description="Disordered" evidence="1">
    <location>
        <begin position="165"/>
        <end position="189"/>
    </location>
</feature>
<dbReference type="InterPro" id="IPR010134">
    <property type="entry name" value="PHA_reg_PhaR"/>
</dbReference>
<dbReference type="RefSeq" id="WP_189491497.1">
    <property type="nucleotide sequence ID" value="NZ_BMZO01000009.1"/>
</dbReference>
<dbReference type="Pfam" id="PF05233">
    <property type="entry name" value="PHB_acc"/>
    <property type="match status" value="1"/>
</dbReference>
<evidence type="ECO:0000313" key="5">
    <source>
        <dbReference type="Proteomes" id="UP000641137"/>
    </source>
</evidence>
<dbReference type="InterPro" id="IPR007897">
    <property type="entry name" value="PHB_accumulat"/>
</dbReference>
<organism evidence="4 5">
    <name type="scientific">Limoniibacter endophyticus</name>
    <dbReference type="NCBI Taxonomy" id="1565040"/>
    <lineage>
        <taxon>Bacteria</taxon>
        <taxon>Pseudomonadati</taxon>
        <taxon>Pseudomonadota</taxon>
        <taxon>Alphaproteobacteria</taxon>
        <taxon>Hyphomicrobiales</taxon>
        <taxon>Bartonellaceae</taxon>
        <taxon>Limoniibacter</taxon>
    </lineage>
</organism>
<reference evidence="4" key="1">
    <citation type="journal article" date="2014" name="Int. J. Syst. Evol. Microbiol.">
        <title>Complete genome sequence of Corynebacterium casei LMG S-19264T (=DSM 44701T), isolated from a smear-ripened cheese.</title>
        <authorList>
            <consortium name="US DOE Joint Genome Institute (JGI-PGF)"/>
            <person name="Walter F."/>
            <person name="Albersmeier A."/>
            <person name="Kalinowski J."/>
            <person name="Ruckert C."/>
        </authorList>
    </citation>
    <scope>NUCLEOTIDE SEQUENCE</scope>
    <source>
        <strain evidence="4">KCTC 42097</strain>
    </source>
</reference>
<dbReference type="EMBL" id="BMZO01000009">
    <property type="protein sequence ID" value="GHC77181.1"/>
    <property type="molecule type" value="Genomic_DNA"/>
</dbReference>
<feature type="domain" description="PHA accumulation regulator DNA-binding N-terminal" evidence="3">
    <location>
        <begin position="9"/>
        <end position="68"/>
    </location>
</feature>
<accession>A0A8J3GIB2</accession>
<keyword evidence="5" id="KW-1185">Reference proteome</keyword>